<protein>
    <submittedName>
        <fullName evidence="1">DUF3224 domain-containing protein</fullName>
    </submittedName>
</protein>
<dbReference type="RefSeq" id="WP_163105592.1">
    <property type="nucleotide sequence ID" value="NZ_JAAAWO010000003.1"/>
</dbReference>
<dbReference type="InterPro" id="IPR023159">
    <property type="entry name" value="SO1590-like_sf"/>
</dbReference>
<evidence type="ECO:0000313" key="1">
    <source>
        <dbReference type="EMBL" id="NDW15040.1"/>
    </source>
</evidence>
<dbReference type="AlphaFoldDB" id="A0A6N9TD04"/>
<organism evidence="1 2">
    <name type="scientific">Alteromonas genovensis</name>
    <dbReference type="NCBI Taxonomy" id="471225"/>
    <lineage>
        <taxon>Bacteria</taxon>
        <taxon>Pseudomonadati</taxon>
        <taxon>Pseudomonadota</taxon>
        <taxon>Gammaproteobacteria</taxon>
        <taxon>Alteromonadales</taxon>
        <taxon>Alteromonadaceae</taxon>
        <taxon>Alteromonas/Salinimonas group</taxon>
        <taxon>Alteromonas</taxon>
    </lineage>
</organism>
<dbReference type="Pfam" id="PF11528">
    <property type="entry name" value="DUF3224"/>
    <property type="match status" value="1"/>
</dbReference>
<reference evidence="1 2" key="1">
    <citation type="submission" date="2020-01" db="EMBL/GenBank/DDBJ databases">
        <title>Genomes of bacteria type strains.</title>
        <authorList>
            <person name="Chen J."/>
            <person name="Zhu S."/>
            <person name="Yang J."/>
        </authorList>
    </citation>
    <scope>NUCLEOTIDE SEQUENCE [LARGE SCALE GENOMIC DNA]</scope>
    <source>
        <strain evidence="1 2">LMG 24078</strain>
    </source>
</reference>
<name>A0A6N9TD04_9ALTE</name>
<dbReference type="EMBL" id="JAAAWO010000003">
    <property type="protein sequence ID" value="NDW15040.1"/>
    <property type="molecule type" value="Genomic_DNA"/>
</dbReference>
<dbReference type="Gene3D" id="2.40.350.10">
    <property type="entry name" value="SO1590-like"/>
    <property type="match status" value="1"/>
</dbReference>
<sequence>MNGEGIFTITQWNEEIIKEKCEQVKTVHASVVQAYEGDMKGEGHVEFIMSYKSGISACFVGFEEFIGVIDGRRGTVTFKHDGSFKCGVASSTFTAVTETATGELSGVNLSGHFTSSESGKANYSFTKQGNE</sequence>
<gene>
    <name evidence="1" type="ORF">GTQ48_05820</name>
</gene>
<comment type="caution">
    <text evidence="1">The sequence shown here is derived from an EMBL/GenBank/DDBJ whole genome shotgun (WGS) entry which is preliminary data.</text>
</comment>
<keyword evidence="2" id="KW-1185">Reference proteome</keyword>
<accession>A0A6N9TD04</accession>
<evidence type="ECO:0000313" key="2">
    <source>
        <dbReference type="Proteomes" id="UP000471381"/>
    </source>
</evidence>
<dbReference type="InterPro" id="IPR021607">
    <property type="entry name" value="DUF3224"/>
</dbReference>
<dbReference type="SUPFAM" id="SSF159238">
    <property type="entry name" value="SO1590-like"/>
    <property type="match status" value="1"/>
</dbReference>
<dbReference type="Proteomes" id="UP000471381">
    <property type="component" value="Unassembled WGS sequence"/>
</dbReference>
<proteinExistence type="predicted"/>